<dbReference type="Pfam" id="PF02518">
    <property type="entry name" value="HATPase_c"/>
    <property type="match status" value="1"/>
</dbReference>
<evidence type="ECO:0000256" key="4">
    <source>
        <dbReference type="ARBA" id="ARBA00022500"/>
    </source>
</evidence>
<dbReference type="InterPro" id="IPR037006">
    <property type="entry name" value="CheA-like_homodim_sf"/>
</dbReference>
<dbReference type="InterPro" id="IPR004358">
    <property type="entry name" value="Sig_transdc_His_kin-like_C"/>
</dbReference>
<evidence type="ECO:0000313" key="18">
    <source>
        <dbReference type="Proteomes" id="UP001244552"/>
    </source>
</evidence>
<protein>
    <recommendedName>
        <fullName evidence="3">Chemotaxis protein CheA</fullName>
        <ecNumber evidence="2">2.7.13.3</ecNumber>
    </recommendedName>
</protein>
<dbReference type="Gene3D" id="1.20.120.160">
    <property type="entry name" value="HPT domain"/>
    <property type="match status" value="1"/>
</dbReference>
<comment type="function">
    <text evidence="11">Involved in the transmission of sensory signals from the chemoreceptors to the flagellar motors. CheA is autophosphorylated; it can transfer its phosphate group to either CheB or CheY.</text>
</comment>
<dbReference type="PROSITE" id="PS50109">
    <property type="entry name" value="HIS_KIN"/>
    <property type="match status" value="1"/>
</dbReference>
<evidence type="ECO:0000259" key="15">
    <source>
        <dbReference type="PROSITE" id="PS50851"/>
    </source>
</evidence>
<evidence type="ECO:0000256" key="11">
    <source>
        <dbReference type="ARBA" id="ARBA00035100"/>
    </source>
</evidence>
<keyword evidence="18" id="KW-1185">Reference proteome</keyword>
<dbReference type="InterPro" id="IPR036061">
    <property type="entry name" value="CheW-like_dom_sf"/>
</dbReference>
<evidence type="ECO:0000259" key="14">
    <source>
        <dbReference type="PROSITE" id="PS50109"/>
    </source>
</evidence>
<evidence type="ECO:0000256" key="6">
    <source>
        <dbReference type="ARBA" id="ARBA00022679"/>
    </source>
</evidence>
<dbReference type="Pfam" id="PF01627">
    <property type="entry name" value="Hpt"/>
    <property type="match status" value="1"/>
</dbReference>
<feature type="region of interest" description="Disordered" evidence="13">
    <location>
        <begin position="743"/>
        <end position="789"/>
    </location>
</feature>
<dbReference type="InterPro" id="IPR002545">
    <property type="entry name" value="CheW-lke_dom"/>
</dbReference>
<gene>
    <name evidence="17" type="ORF">QO018_002875</name>
</gene>
<proteinExistence type="predicted"/>
<evidence type="ECO:0000313" key="17">
    <source>
        <dbReference type="EMBL" id="MDQ0534008.1"/>
    </source>
</evidence>
<keyword evidence="9" id="KW-0067">ATP-binding</keyword>
<dbReference type="PANTHER" id="PTHR43395">
    <property type="entry name" value="SENSOR HISTIDINE KINASE CHEA"/>
    <property type="match status" value="1"/>
</dbReference>
<dbReference type="SMART" id="SM00387">
    <property type="entry name" value="HATPase_c"/>
    <property type="match status" value="1"/>
</dbReference>
<evidence type="ECO:0000256" key="8">
    <source>
        <dbReference type="ARBA" id="ARBA00022777"/>
    </source>
</evidence>
<dbReference type="Gene3D" id="2.30.30.40">
    <property type="entry name" value="SH3 Domains"/>
    <property type="match status" value="1"/>
</dbReference>
<evidence type="ECO:0000256" key="7">
    <source>
        <dbReference type="ARBA" id="ARBA00022741"/>
    </source>
</evidence>
<comment type="catalytic activity">
    <reaction evidence="1">
        <text>ATP + protein L-histidine = ADP + protein N-phospho-L-histidine.</text>
        <dbReference type="EC" id="2.7.13.3"/>
    </reaction>
</comment>
<dbReference type="Pfam" id="PF02895">
    <property type="entry name" value="H-kinase_dim"/>
    <property type="match status" value="1"/>
</dbReference>
<feature type="compositionally biased region" description="Gly residues" evidence="13">
    <location>
        <begin position="336"/>
        <end position="348"/>
    </location>
</feature>
<feature type="compositionally biased region" description="Low complexity" evidence="13">
    <location>
        <begin position="326"/>
        <end position="335"/>
    </location>
</feature>
<keyword evidence="4" id="KW-0145">Chemotaxis</keyword>
<dbReference type="GO" id="GO:0004673">
    <property type="term" value="F:protein histidine kinase activity"/>
    <property type="evidence" value="ECO:0007669"/>
    <property type="project" value="UniProtKB-EC"/>
</dbReference>
<dbReference type="Proteomes" id="UP001244552">
    <property type="component" value="Unassembled WGS sequence"/>
</dbReference>
<evidence type="ECO:0000256" key="5">
    <source>
        <dbReference type="ARBA" id="ARBA00022553"/>
    </source>
</evidence>
<dbReference type="PROSITE" id="PS50851">
    <property type="entry name" value="CHEW"/>
    <property type="match status" value="1"/>
</dbReference>
<dbReference type="SMART" id="SM01231">
    <property type="entry name" value="H-kinase_dim"/>
    <property type="match status" value="1"/>
</dbReference>
<feature type="compositionally biased region" description="Low complexity" evidence="13">
    <location>
        <begin position="744"/>
        <end position="755"/>
    </location>
</feature>
<dbReference type="PROSITE" id="PS50894">
    <property type="entry name" value="HPT"/>
    <property type="match status" value="1"/>
</dbReference>
<accession>A0ABU0MKK7</accession>
<dbReference type="InterPro" id="IPR005467">
    <property type="entry name" value="His_kinase_dom"/>
</dbReference>
<dbReference type="PRINTS" id="PR00344">
    <property type="entry name" value="BCTRLSENSOR"/>
</dbReference>
<keyword evidence="8 17" id="KW-0418">Kinase</keyword>
<comment type="caution">
    <text evidence="17">The sequence shown here is derived from an EMBL/GenBank/DDBJ whole genome shotgun (WGS) entry which is preliminary data.</text>
</comment>
<evidence type="ECO:0000256" key="10">
    <source>
        <dbReference type="ARBA" id="ARBA00023012"/>
    </source>
</evidence>
<dbReference type="InterPro" id="IPR051315">
    <property type="entry name" value="Bact_Chemotaxis_CheA"/>
</dbReference>
<dbReference type="SUPFAM" id="SSF50341">
    <property type="entry name" value="CheW-like"/>
    <property type="match status" value="1"/>
</dbReference>
<keyword evidence="10" id="KW-0902">Two-component regulatory system</keyword>
<dbReference type="CDD" id="cd16916">
    <property type="entry name" value="HATPase_CheA-like"/>
    <property type="match status" value="1"/>
</dbReference>
<dbReference type="InterPro" id="IPR036890">
    <property type="entry name" value="HATPase_C_sf"/>
</dbReference>
<keyword evidence="5 12" id="KW-0597">Phosphoprotein</keyword>
<dbReference type="SUPFAM" id="SSF47226">
    <property type="entry name" value="Histidine-containing phosphotransfer domain, HPT domain"/>
    <property type="match status" value="1"/>
</dbReference>
<evidence type="ECO:0000256" key="12">
    <source>
        <dbReference type="PROSITE-ProRule" id="PRU00110"/>
    </source>
</evidence>
<evidence type="ECO:0000256" key="3">
    <source>
        <dbReference type="ARBA" id="ARBA00021495"/>
    </source>
</evidence>
<dbReference type="CDD" id="cd00088">
    <property type="entry name" value="HPT"/>
    <property type="match status" value="1"/>
</dbReference>
<dbReference type="InterPro" id="IPR004105">
    <property type="entry name" value="CheA-like_dim"/>
</dbReference>
<dbReference type="Pfam" id="PF01584">
    <property type="entry name" value="CheW"/>
    <property type="match status" value="1"/>
</dbReference>
<keyword evidence="7" id="KW-0547">Nucleotide-binding</keyword>
<name>A0ABU0MKK7_9PROT</name>
<organism evidence="17 18">
    <name type="scientific">Azospirillum picis</name>
    <dbReference type="NCBI Taxonomy" id="488438"/>
    <lineage>
        <taxon>Bacteria</taxon>
        <taxon>Pseudomonadati</taxon>
        <taxon>Pseudomonadota</taxon>
        <taxon>Alphaproteobacteria</taxon>
        <taxon>Rhodospirillales</taxon>
        <taxon>Azospirillaceae</taxon>
        <taxon>Azospirillum</taxon>
    </lineage>
</organism>
<evidence type="ECO:0000259" key="16">
    <source>
        <dbReference type="PROSITE" id="PS50894"/>
    </source>
</evidence>
<dbReference type="PANTHER" id="PTHR43395:SF10">
    <property type="entry name" value="CHEMOTAXIS PROTEIN CHEA"/>
    <property type="match status" value="1"/>
</dbReference>
<feature type="domain" description="HPt" evidence="16">
    <location>
        <begin position="1"/>
        <end position="104"/>
    </location>
</feature>
<dbReference type="InterPro" id="IPR036641">
    <property type="entry name" value="HPT_dom_sf"/>
</dbReference>
<feature type="domain" description="Histidine kinase" evidence="14">
    <location>
        <begin position="354"/>
        <end position="605"/>
    </location>
</feature>
<keyword evidence="6 17" id="KW-0808">Transferase</keyword>
<reference evidence="17 18" key="1">
    <citation type="submission" date="2023-07" db="EMBL/GenBank/DDBJ databases">
        <title>Genomic Encyclopedia of Type Strains, Phase IV (KMG-IV): sequencing the most valuable type-strain genomes for metagenomic binning, comparative biology and taxonomic classification.</title>
        <authorList>
            <person name="Goeker M."/>
        </authorList>
    </citation>
    <scope>NUCLEOTIDE SEQUENCE [LARGE SCALE GENOMIC DNA]</scope>
    <source>
        <strain evidence="17 18">DSM 19922</strain>
    </source>
</reference>
<dbReference type="EC" id="2.7.13.3" evidence="2"/>
<sequence>MDDLSRFKQTYFDESAELLAVAESGLLRLAPGEVDMDEVNAIFRAVHSIKGGGGAFGFNDLVAFAHEFETVMDGVRNGDIPVTTILVDTLIRANDVLARMLAHAADGTDAPAGTTDDTVAALRRVLVQADAAPGTAVPAAPPAAAPPTHYADDEDDEAGIFGDALAAIQAARDDAAPAGTVPAGTVPEGKLRWTVVFRPKADLLLSGNEPTYMLRALRRLGDAEVVCHLDSLPGLAALDAELLHMSWTVTLLAGPEVGRPQIDDVFEFVADDCDIQISVEAPPPAVLPAGRADAGTASPGVGPAAPAEPALPAVQAAPAAPPVPSAPTQAAPGTAAGNGGKPRTGGPAGDHAGPAAHTIRVDLDKIDRLVNMVGEMVITQAMIAEHLRDLPPGQFQELLEGLEGLAQHTRELRESVMSIRAQPVSSVFSRMPRLVRECAAMTGKEVVLVTSGETTEVDKTVVENLVDPLTHMIRNSIDHGLEGPEERERTGKPRAGTVHLSAAHRSGRIVIEVTDDGRGINRAKVLSKAIEKGLVQPGATLTDEEIDNLIFLPGFTTADQVSNLSGRGVGMDVVRRNISSLGGRIGVYSTPGEGSRFVLSLPLTLAVLDGMVISVGEERFVLPLTNIVESLRPKPADLHGLVNKCDVIMARGEYVRLVHLHRLFGIPKAIDDATRGLVVLVETEDGARLGLVVDEVLGQQQVVIKSLEANFRRLDGVAAATILGDGRVALILDVAGLREMSRHGAGTAPGGPASANSLSGSLPPPQTTPRPTARPVLAERPESHQRQPV</sequence>
<dbReference type="RefSeq" id="WP_209982680.1">
    <property type="nucleotide sequence ID" value="NZ_JAGINO010000009.1"/>
</dbReference>
<dbReference type="SUPFAM" id="SSF55874">
    <property type="entry name" value="ATPase domain of HSP90 chaperone/DNA topoisomerase II/histidine kinase"/>
    <property type="match status" value="1"/>
</dbReference>
<evidence type="ECO:0000256" key="1">
    <source>
        <dbReference type="ARBA" id="ARBA00000085"/>
    </source>
</evidence>
<feature type="compositionally biased region" description="Low complexity" evidence="13">
    <location>
        <begin position="294"/>
        <end position="318"/>
    </location>
</feature>
<dbReference type="SUPFAM" id="SSF47384">
    <property type="entry name" value="Homodimeric domain of signal transducing histidine kinase"/>
    <property type="match status" value="1"/>
</dbReference>
<feature type="region of interest" description="Disordered" evidence="13">
    <location>
        <begin position="286"/>
        <end position="355"/>
    </location>
</feature>
<dbReference type="SMART" id="SM00073">
    <property type="entry name" value="HPT"/>
    <property type="match status" value="1"/>
</dbReference>
<dbReference type="SMART" id="SM00260">
    <property type="entry name" value="CheW"/>
    <property type="match status" value="1"/>
</dbReference>
<evidence type="ECO:0000256" key="9">
    <source>
        <dbReference type="ARBA" id="ARBA00022840"/>
    </source>
</evidence>
<feature type="compositionally biased region" description="Basic and acidic residues" evidence="13">
    <location>
        <begin position="777"/>
        <end position="789"/>
    </location>
</feature>
<dbReference type="CDD" id="cd00731">
    <property type="entry name" value="CheA_reg"/>
    <property type="match status" value="1"/>
</dbReference>
<dbReference type="InterPro" id="IPR003594">
    <property type="entry name" value="HATPase_dom"/>
</dbReference>
<evidence type="ECO:0000256" key="2">
    <source>
        <dbReference type="ARBA" id="ARBA00012438"/>
    </source>
</evidence>
<feature type="domain" description="CheW-like" evidence="15">
    <location>
        <begin position="607"/>
        <end position="743"/>
    </location>
</feature>
<dbReference type="InterPro" id="IPR008207">
    <property type="entry name" value="Sig_transdc_His_kin_Hpt_dom"/>
</dbReference>
<dbReference type="Gene3D" id="3.30.565.10">
    <property type="entry name" value="Histidine kinase-like ATPase, C-terminal domain"/>
    <property type="match status" value="1"/>
</dbReference>
<dbReference type="InterPro" id="IPR036097">
    <property type="entry name" value="HisK_dim/P_sf"/>
</dbReference>
<evidence type="ECO:0000256" key="13">
    <source>
        <dbReference type="SAM" id="MobiDB-lite"/>
    </source>
</evidence>
<dbReference type="Gene3D" id="1.10.287.560">
    <property type="entry name" value="Histidine kinase CheA-like, homodimeric domain"/>
    <property type="match status" value="1"/>
</dbReference>
<dbReference type="EMBL" id="JAUSVU010000009">
    <property type="protein sequence ID" value="MDQ0534008.1"/>
    <property type="molecule type" value="Genomic_DNA"/>
</dbReference>
<feature type="modified residue" description="Phosphohistidine" evidence="12">
    <location>
        <position position="47"/>
    </location>
</feature>